<evidence type="ECO:0000313" key="3">
    <source>
        <dbReference type="Proteomes" id="UP000578091"/>
    </source>
</evidence>
<reference evidence="2 3" key="1">
    <citation type="submission" date="2020-07" db="EMBL/GenBank/DDBJ databases">
        <title>Luteimonas sp. SJ-92.</title>
        <authorList>
            <person name="Huang X.-X."/>
            <person name="Xu L."/>
            <person name="Sun J.-Q."/>
        </authorList>
    </citation>
    <scope>NUCLEOTIDE SEQUENCE [LARGE SCALE GENOMIC DNA]</scope>
    <source>
        <strain evidence="2 3">SJ-92</strain>
    </source>
</reference>
<comment type="caution">
    <text evidence="2">The sequence shown here is derived from an EMBL/GenBank/DDBJ whole genome shotgun (WGS) entry which is preliminary data.</text>
</comment>
<evidence type="ECO:0000313" key="2">
    <source>
        <dbReference type="EMBL" id="NZA27221.1"/>
    </source>
</evidence>
<name>A0A853JD59_9GAMM</name>
<keyword evidence="3" id="KW-1185">Reference proteome</keyword>
<sequence length="142" mass="15421">MAPQGSLAEAFREPGRPYLSPHRIGEALGLQIESLAERARVSRNTPAARPQNESLQHYLREVLRVLAAAEDAAGGDRTRAIFWFMNEPLPDFDYQTPDALVRAGKAQAIIDYIESIADGATTGRADRDPSRPGVAAPALDDP</sequence>
<dbReference type="AlphaFoldDB" id="A0A853JD59"/>
<feature type="region of interest" description="Disordered" evidence="1">
    <location>
        <begin position="120"/>
        <end position="142"/>
    </location>
</feature>
<gene>
    <name evidence="2" type="ORF">H0E84_12595</name>
</gene>
<protein>
    <submittedName>
        <fullName evidence="2">DUF2384 domain-containing protein</fullName>
    </submittedName>
</protein>
<dbReference type="Proteomes" id="UP000578091">
    <property type="component" value="Unassembled WGS sequence"/>
</dbReference>
<accession>A0A853JD59</accession>
<evidence type="ECO:0000256" key="1">
    <source>
        <dbReference type="SAM" id="MobiDB-lite"/>
    </source>
</evidence>
<proteinExistence type="predicted"/>
<dbReference type="EMBL" id="JACCKA010000073">
    <property type="protein sequence ID" value="NZA27221.1"/>
    <property type="molecule type" value="Genomic_DNA"/>
</dbReference>
<organism evidence="2 3">
    <name type="scientific">Luteimonas salinisoli</name>
    <dbReference type="NCBI Taxonomy" id="2752307"/>
    <lineage>
        <taxon>Bacteria</taxon>
        <taxon>Pseudomonadati</taxon>
        <taxon>Pseudomonadota</taxon>
        <taxon>Gammaproteobacteria</taxon>
        <taxon>Lysobacterales</taxon>
        <taxon>Lysobacteraceae</taxon>
        <taxon>Luteimonas</taxon>
    </lineage>
</organism>